<dbReference type="EMBL" id="CP076134">
    <property type="protein sequence ID" value="QWG14876.1"/>
    <property type="molecule type" value="Genomic_DNA"/>
</dbReference>
<dbReference type="PANTHER" id="PTHR44068:SF11">
    <property type="entry name" value="GERANYL DIPHOSPHATE 2-C-METHYLTRANSFERASE"/>
    <property type="match status" value="1"/>
</dbReference>
<gene>
    <name evidence="3" type="ORF">KMZ29_09570</name>
</gene>
<dbReference type="GO" id="GO:0032259">
    <property type="term" value="P:methylation"/>
    <property type="evidence" value="ECO:0007669"/>
    <property type="project" value="UniProtKB-KW"/>
</dbReference>
<evidence type="ECO:0000259" key="2">
    <source>
        <dbReference type="Pfam" id="PF08241"/>
    </source>
</evidence>
<dbReference type="CDD" id="cd02440">
    <property type="entry name" value="AdoMet_MTases"/>
    <property type="match status" value="1"/>
</dbReference>
<evidence type="ECO:0000256" key="1">
    <source>
        <dbReference type="ARBA" id="ARBA00022679"/>
    </source>
</evidence>
<feature type="domain" description="Methyltransferase type 11" evidence="2">
    <location>
        <begin position="50"/>
        <end position="142"/>
    </location>
</feature>
<reference evidence="3" key="1">
    <citation type="submission" date="2021-06" db="EMBL/GenBank/DDBJ databases">
        <title>Bradyrhizobium sp. S2-20-1 Genome sequencing.</title>
        <authorList>
            <person name="Jin L."/>
        </authorList>
    </citation>
    <scope>NUCLEOTIDE SEQUENCE</scope>
    <source>
        <strain evidence="3">S2-20-1</strain>
    </source>
</reference>
<dbReference type="GO" id="GO:0008757">
    <property type="term" value="F:S-adenosylmethionine-dependent methyltransferase activity"/>
    <property type="evidence" value="ECO:0007669"/>
    <property type="project" value="InterPro"/>
</dbReference>
<proteinExistence type="predicted"/>
<dbReference type="InterPro" id="IPR029063">
    <property type="entry name" value="SAM-dependent_MTases_sf"/>
</dbReference>
<dbReference type="InterPro" id="IPR013216">
    <property type="entry name" value="Methyltransf_11"/>
</dbReference>
<dbReference type="Proteomes" id="UP000680839">
    <property type="component" value="Chromosome"/>
</dbReference>
<keyword evidence="3" id="KW-0489">Methyltransferase</keyword>
<evidence type="ECO:0000313" key="3">
    <source>
        <dbReference type="EMBL" id="QWG14876.1"/>
    </source>
</evidence>
<keyword evidence="1" id="KW-0808">Transferase</keyword>
<organism evidence="3 4">
    <name type="scientific">Bradyrhizobium sediminis</name>
    <dbReference type="NCBI Taxonomy" id="2840469"/>
    <lineage>
        <taxon>Bacteria</taxon>
        <taxon>Pseudomonadati</taxon>
        <taxon>Pseudomonadota</taxon>
        <taxon>Alphaproteobacteria</taxon>
        <taxon>Hyphomicrobiales</taxon>
        <taxon>Nitrobacteraceae</taxon>
        <taxon>Bradyrhizobium</taxon>
    </lineage>
</organism>
<dbReference type="RefSeq" id="WP_215623467.1">
    <property type="nucleotide sequence ID" value="NZ_CP076134.1"/>
</dbReference>
<sequence>MKKLELAYDRTNFWEDYWREHGIDYDEFRDLDMYPIRMTLRYVRPGQEILECGCGAGRVVRHLTKHNYNIVGLEYDGRIVNELKTCSPQLKIIEGDAADMPFDENSFDVSLCFGTVGTLHGKMAAAVQELRRVTRPGGKIVLSVMLDNSARRLQKLLNRITTRGEPEFYAWMDSEQGWRAYFESFGFSVIDSEPMVSRYNVYYWTPMLRAGEKTNLTLARVDDSAYRLNFLGRIFWQLHSTILRRSLAAATTFAMTNLK</sequence>
<dbReference type="SUPFAM" id="SSF53335">
    <property type="entry name" value="S-adenosyl-L-methionine-dependent methyltransferases"/>
    <property type="match status" value="1"/>
</dbReference>
<dbReference type="Gene3D" id="3.40.50.150">
    <property type="entry name" value="Vaccinia Virus protein VP39"/>
    <property type="match status" value="1"/>
</dbReference>
<protein>
    <submittedName>
        <fullName evidence="3">Class I SAM-dependent methyltransferase</fullName>
    </submittedName>
</protein>
<dbReference type="PANTHER" id="PTHR44068">
    <property type="entry name" value="ZGC:194242"/>
    <property type="match status" value="1"/>
</dbReference>
<dbReference type="Pfam" id="PF08241">
    <property type="entry name" value="Methyltransf_11"/>
    <property type="match status" value="1"/>
</dbReference>
<dbReference type="AlphaFoldDB" id="A0A975NHY9"/>
<evidence type="ECO:0000313" key="4">
    <source>
        <dbReference type="Proteomes" id="UP000680839"/>
    </source>
</evidence>
<dbReference type="InterPro" id="IPR050447">
    <property type="entry name" value="Erg6_SMT_methyltransf"/>
</dbReference>
<accession>A0A975NHY9</accession>
<name>A0A975NHY9_9BRAD</name>